<comment type="caution">
    <text evidence="1">The sequence shown here is derived from an EMBL/GenBank/DDBJ whole genome shotgun (WGS) entry which is preliminary data.</text>
</comment>
<evidence type="ECO:0000313" key="1">
    <source>
        <dbReference type="EMBL" id="KAI3738825.1"/>
    </source>
</evidence>
<protein>
    <submittedName>
        <fullName evidence="1">Uncharacterized protein</fullName>
    </submittedName>
</protein>
<dbReference type="EMBL" id="CM042013">
    <property type="protein sequence ID" value="KAI3738825.1"/>
    <property type="molecule type" value="Genomic_DNA"/>
</dbReference>
<keyword evidence="2" id="KW-1185">Reference proteome</keyword>
<dbReference type="Proteomes" id="UP001055811">
    <property type="component" value="Linkage Group LG05"/>
</dbReference>
<organism evidence="1 2">
    <name type="scientific">Cichorium intybus</name>
    <name type="common">Chicory</name>
    <dbReference type="NCBI Taxonomy" id="13427"/>
    <lineage>
        <taxon>Eukaryota</taxon>
        <taxon>Viridiplantae</taxon>
        <taxon>Streptophyta</taxon>
        <taxon>Embryophyta</taxon>
        <taxon>Tracheophyta</taxon>
        <taxon>Spermatophyta</taxon>
        <taxon>Magnoliopsida</taxon>
        <taxon>eudicotyledons</taxon>
        <taxon>Gunneridae</taxon>
        <taxon>Pentapetalae</taxon>
        <taxon>asterids</taxon>
        <taxon>campanulids</taxon>
        <taxon>Asterales</taxon>
        <taxon>Asteraceae</taxon>
        <taxon>Cichorioideae</taxon>
        <taxon>Cichorieae</taxon>
        <taxon>Cichoriinae</taxon>
        <taxon>Cichorium</taxon>
    </lineage>
</organism>
<reference evidence="2" key="1">
    <citation type="journal article" date="2022" name="Mol. Ecol. Resour.">
        <title>The genomes of chicory, endive, great burdock and yacon provide insights into Asteraceae palaeo-polyploidization history and plant inulin production.</title>
        <authorList>
            <person name="Fan W."/>
            <person name="Wang S."/>
            <person name="Wang H."/>
            <person name="Wang A."/>
            <person name="Jiang F."/>
            <person name="Liu H."/>
            <person name="Zhao H."/>
            <person name="Xu D."/>
            <person name="Zhang Y."/>
        </authorList>
    </citation>
    <scope>NUCLEOTIDE SEQUENCE [LARGE SCALE GENOMIC DNA]</scope>
    <source>
        <strain evidence="2">cv. Punajuju</strain>
    </source>
</reference>
<reference evidence="1 2" key="2">
    <citation type="journal article" date="2022" name="Mol. Ecol. Resour.">
        <title>The genomes of chicory, endive, great burdock and yacon provide insights into Asteraceae paleo-polyploidization history and plant inulin production.</title>
        <authorList>
            <person name="Fan W."/>
            <person name="Wang S."/>
            <person name="Wang H."/>
            <person name="Wang A."/>
            <person name="Jiang F."/>
            <person name="Liu H."/>
            <person name="Zhao H."/>
            <person name="Xu D."/>
            <person name="Zhang Y."/>
        </authorList>
    </citation>
    <scope>NUCLEOTIDE SEQUENCE [LARGE SCALE GENOMIC DNA]</scope>
    <source>
        <strain evidence="2">cv. Punajuju</strain>
        <tissue evidence="1">Leaves</tissue>
    </source>
</reference>
<gene>
    <name evidence="1" type="ORF">L2E82_29010</name>
</gene>
<accession>A0ACB9CX08</accession>
<proteinExistence type="predicted"/>
<evidence type="ECO:0000313" key="2">
    <source>
        <dbReference type="Proteomes" id="UP001055811"/>
    </source>
</evidence>
<name>A0ACB9CX08_CICIN</name>
<sequence length="91" mass="9537">MGGLGITSPSPSDEGIDGDLPVLLAASQVYSRGALFSGPPHGRGFARRQGLRSPGSGISKKGLLWFPGVGAVHFLCALFRLQLQQALLHLQ</sequence>